<dbReference type="RefSeq" id="WP_184005378.1">
    <property type="nucleotide sequence ID" value="NZ_BAABIF010000011.1"/>
</dbReference>
<dbReference type="Gene3D" id="3.20.20.80">
    <property type="entry name" value="Glycosidases"/>
    <property type="match status" value="1"/>
</dbReference>
<sequence>MFPLNAIIAMLLAACGPSGDGGSAASPVAIPTPEPTPAPASSPTPTPSPTPASGAGTASDGASFLGVQTHFSQGWPASSIDQAQSVDAALLRDSVPWSAGEKVRGSYDFSGQEASRINLACTAEMPVILTIIPDNPNYDGGSTVYTDAGRSAYAAYLNALIGKFGKCIVAFEIGNEINTANGLNYPAGSDSATLYVDLLRAVSQDVRKKHPDVAILGGSSNMIATGFLETLFKAGMLPLIDGVAVHPYRSDAQSVDMEIAHLNSVMAQYGTPVPIWATEFSNDLSDAAGSSGELVKMVTLLRAAGTYKAIWYALIDQKYYPNMGLFSGSTIKPTGKAFRLVEDRLLPKGKPQRVDVGDPLVFAYRYGQDAYVVWGAPRTVSFYGSASVVDAQGQALSSSGVFVGQEPIIAFGATGLSVGQGSVLADSELQYGGAPWSYLAEDSGGEHVLSLYDDQYSSYFGSRWTKPLRVTLGDAAPSGSARVVIRYTAPAAMAVDLGMCLSKPAKGDGVDWRIEHNGSVLQKGVLTGQDKLSGVRVDLAAGDHLDLSVGKNQAFGGDKFDYHIKLFRRGSGGTVACSN</sequence>
<keyword evidence="2" id="KW-0732">Signal</keyword>
<feature type="chain" id="PRO_5032612770" description="Asl1-like glycosyl hydrolase catalytic domain-containing protein" evidence="2">
    <location>
        <begin position="21"/>
        <end position="579"/>
    </location>
</feature>
<feature type="region of interest" description="Disordered" evidence="1">
    <location>
        <begin position="22"/>
        <end position="59"/>
    </location>
</feature>
<protein>
    <recommendedName>
        <fullName evidence="3">Asl1-like glycosyl hydrolase catalytic domain-containing protein</fullName>
    </recommendedName>
</protein>
<name>A0A840Z221_9SPHN</name>
<comment type="caution">
    <text evidence="4">The sequence shown here is derived from an EMBL/GenBank/DDBJ whole genome shotgun (WGS) entry which is preliminary data.</text>
</comment>
<feature type="domain" description="Asl1-like glycosyl hydrolase catalytic" evidence="3">
    <location>
        <begin position="166"/>
        <end position="291"/>
    </location>
</feature>
<dbReference type="GO" id="GO:0004553">
    <property type="term" value="F:hydrolase activity, hydrolyzing O-glycosyl compounds"/>
    <property type="evidence" value="ECO:0007669"/>
    <property type="project" value="TreeGrafter"/>
</dbReference>
<feature type="signal peptide" evidence="2">
    <location>
        <begin position="1"/>
        <end position="20"/>
    </location>
</feature>
<evidence type="ECO:0000259" key="3">
    <source>
        <dbReference type="Pfam" id="PF11790"/>
    </source>
</evidence>
<evidence type="ECO:0000256" key="2">
    <source>
        <dbReference type="SAM" id="SignalP"/>
    </source>
</evidence>
<accession>A0A840Z221</accession>
<dbReference type="Proteomes" id="UP000554342">
    <property type="component" value="Unassembled WGS sequence"/>
</dbReference>
<dbReference type="AlphaFoldDB" id="A0A840Z221"/>
<feature type="compositionally biased region" description="Pro residues" evidence="1">
    <location>
        <begin position="30"/>
        <end position="50"/>
    </location>
</feature>
<evidence type="ECO:0000256" key="1">
    <source>
        <dbReference type="SAM" id="MobiDB-lite"/>
    </source>
</evidence>
<keyword evidence="5" id="KW-1185">Reference proteome</keyword>
<reference evidence="4 5" key="1">
    <citation type="submission" date="2020-08" db="EMBL/GenBank/DDBJ databases">
        <title>Genomic Encyclopedia of Type Strains, Phase IV (KMG-IV): sequencing the most valuable type-strain genomes for metagenomic binning, comparative biology and taxonomic classification.</title>
        <authorList>
            <person name="Goeker M."/>
        </authorList>
    </citation>
    <scope>NUCLEOTIDE SEQUENCE [LARGE SCALE GENOMIC DNA]</scope>
    <source>
        <strain evidence="4 5">DSM 27203</strain>
    </source>
</reference>
<dbReference type="PANTHER" id="PTHR12631:SF10">
    <property type="entry name" value="BETA-XYLOSIDASE-LIKE PROTEIN-RELATED"/>
    <property type="match status" value="1"/>
</dbReference>
<dbReference type="EMBL" id="JACIJI010000007">
    <property type="protein sequence ID" value="MBB5719965.1"/>
    <property type="molecule type" value="Genomic_DNA"/>
</dbReference>
<dbReference type="InterPro" id="IPR017853">
    <property type="entry name" value="GH"/>
</dbReference>
<organism evidence="4 5">
    <name type="scientific">Stakelama sediminis</name>
    <dbReference type="NCBI Taxonomy" id="463200"/>
    <lineage>
        <taxon>Bacteria</taxon>
        <taxon>Pseudomonadati</taxon>
        <taxon>Pseudomonadota</taxon>
        <taxon>Alphaproteobacteria</taxon>
        <taxon>Sphingomonadales</taxon>
        <taxon>Sphingomonadaceae</taxon>
        <taxon>Stakelama</taxon>
    </lineage>
</organism>
<evidence type="ECO:0000313" key="5">
    <source>
        <dbReference type="Proteomes" id="UP000554342"/>
    </source>
</evidence>
<evidence type="ECO:0000313" key="4">
    <source>
        <dbReference type="EMBL" id="MBB5719965.1"/>
    </source>
</evidence>
<dbReference type="InterPro" id="IPR051923">
    <property type="entry name" value="Glycosyl_Hydrolase_39"/>
</dbReference>
<dbReference type="InterPro" id="IPR024655">
    <property type="entry name" value="Asl1_glyco_hydro_catalytic"/>
</dbReference>
<dbReference type="PANTHER" id="PTHR12631">
    <property type="entry name" value="ALPHA-L-IDURONIDASE"/>
    <property type="match status" value="1"/>
</dbReference>
<proteinExistence type="predicted"/>
<dbReference type="Pfam" id="PF11790">
    <property type="entry name" value="Glyco_hydro_cc"/>
    <property type="match status" value="1"/>
</dbReference>
<gene>
    <name evidence="4" type="ORF">FHR23_002924</name>
</gene>
<dbReference type="SUPFAM" id="SSF51445">
    <property type="entry name" value="(Trans)glycosidases"/>
    <property type="match status" value="1"/>
</dbReference>